<protein>
    <submittedName>
        <fullName evidence="1">Uncharacterized protein</fullName>
    </submittedName>
</protein>
<organism evidence="1 2">
    <name type="scientific">Cordyceps javanica</name>
    <dbReference type="NCBI Taxonomy" id="43265"/>
    <lineage>
        <taxon>Eukaryota</taxon>
        <taxon>Fungi</taxon>
        <taxon>Dikarya</taxon>
        <taxon>Ascomycota</taxon>
        <taxon>Pezizomycotina</taxon>
        <taxon>Sordariomycetes</taxon>
        <taxon>Hypocreomycetidae</taxon>
        <taxon>Hypocreales</taxon>
        <taxon>Cordycipitaceae</taxon>
        <taxon>Cordyceps</taxon>
    </lineage>
</organism>
<dbReference type="AlphaFoldDB" id="A0A545VGT0"/>
<gene>
    <name evidence="1" type="ORF">IF1G_00856</name>
</gene>
<reference evidence="1 2" key="1">
    <citation type="journal article" date="2019" name="Appl. Microbiol. Biotechnol.">
        <title>Genome sequence of Isaria javanica and comparative genome analysis insights into family S53 peptidase evolution in fungal entomopathogens.</title>
        <authorList>
            <person name="Lin R."/>
            <person name="Zhang X."/>
            <person name="Xin B."/>
            <person name="Zou M."/>
            <person name="Gao Y."/>
            <person name="Qin F."/>
            <person name="Hu Q."/>
            <person name="Xie B."/>
            <person name="Cheng X."/>
        </authorList>
    </citation>
    <scope>NUCLEOTIDE SEQUENCE [LARGE SCALE GENOMIC DNA]</scope>
    <source>
        <strain evidence="1 2">IJ1G</strain>
    </source>
</reference>
<evidence type="ECO:0000313" key="1">
    <source>
        <dbReference type="EMBL" id="TQW00925.1"/>
    </source>
</evidence>
<dbReference type="Proteomes" id="UP000315783">
    <property type="component" value="Unassembled WGS sequence"/>
</dbReference>
<evidence type="ECO:0000313" key="2">
    <source>
        <dbReference type="Proteomes" id="UP000315783"/>
    </source>
</evidence>
<accession>A0A545VGT0</accession>
<comment type="caution">
    <text evidence="1">The sequence shown here is derived from an EMBL/GenBank/DDBJ whole genome shotgun (WGS) entry which is preliminary data.</text>
</comment>
<keyword evidence="2" id="KW-1185">Reference proteome</keyword>
<name>A0A545VGT0_9HYPO</name>
<dbReference type="EMBL" id="SPUK01000001">
    <property type="protein sequence ID" value="TQW00925.1"/>
    <property type="molecule type" value="Genomic_DNA"/>
</dbReference>
<sequence>MEGTTDVSLGRVQDMFERAQYTSQIAALGLGMHRRFEESATNPAAQRDMPGRAIASLAGVAPLNHRRSQKFCGMITILARHAPLGDDLGLTRIVSSACGRMQHKWKRGEEGGRRESL</sequence>
<proteinExistence type="predicted"/>